<name>A0A1W1ULL4_9DEIO</name>
<dbReference type="AlphaFoldDB" id="A0A1W1ULL4"/>
<protein>
    <submittedName>
        <fullName evidence="2">Uncharacterized protein</fullName>
    </submittedName>
</protein>
<dbReference type="OrthoDB" id="9851309at2"/>
<evidence type="ECO:0000313" key="3">
    <source>
        <dbReference type="Proteomes" id="UP000192582"/>
    </source>
</evidence>
<keyword evidence="3" id="KW-1185">Reference proteome</keyword>
<organism evidence="2 3">
    <name type="scientific">Deinococcus hopiensis KR-140</name>
    <dbReference type="NCBI Taxonomy" id="695939"/>
    <lineage>
        <taxon>Bacteria</taxon>
        <taxon>Thermotogati</taxon>
        <taxon>Deinococcota</taxon>
        <taxon>Deinococci</taxon>
        <taxon>Deinococcales</taxon>
        <taxon>Deinococcaceae</taxon>
        <taxon>Deinococcus</taxon>
    </lineage>
</organism>
<gene>
    <name evidence="2" type="ORF">SAMN00790413_04798</name>
</gene>
<dbReference type="Proteomes" id="UP000192582">
    <property type="component" value="Unassembled WGS sequence"/>
</dbReference>
<evidence type="ECO:0000313" key="2">
    <source>
        <dbReference type="EMBL" id="SMB81977.1"/>
    </source>
</evidence>
<evidence type="ECO:0000256" key="1">
    <source>
        <dbReference type="SAM" id="SignalP"/>
    </source>
</evidence>
<feature type="chain" id="PRO_5012980908" evidence="1">
    <location>
        <begin position="20"/>
        <end position="527"/>
    </location>
</feature>
<reference evidence="2 3" key="1">
    <citation type="submission" date="2017-04" db="EMBL/GenBank/DDBJ databases">
        <authorList>
            <person name="Afonso C.L."/>
            <person name="Miller P.J."/>
            <person name="Scott M.A."/>
            <person name="Spackman E."/>
            <person name="Goraichik I."/>
            <person name="Dimitrov K.M."/>
            <person name="Suarez D.L."/>
            <person name="Swayne D.E."/>
        </authorList>
    </citation>
    <scope>NUCLEOTIDE SEQUENCE [LARGE SCALE GENOMIC DNA]</scope>
    <source>
        <strain evidence="2 3">KR-140</strain>
    </source>
</reference>
<sequence length="527" mass="59553">MLRLIYTAIILFIASPALACPTVKGQMANKVVPSVLPGFTPICTSVNETLNQNLETHGLRQDLNLRWSELYKLPSTTAKISLLTFINQLQRPSYDYKSQGEVNLSKNVTIESYKSRVTGKGLWLVIIKTSSENNWYVSILGTDISLKSDKFEALYRKTADVVSTAVGSPWRTASPSLGSSAHAQTIKISPSKSARIGQPVLSAKSELCRKYACRYVKESIRTIPSEEPYRPDPFIIREETYTFGKVDAKIFIYRDHDVNPMPANIEEEWRAVAEAYGLDPTWTSYTLNAEISPKAKLAPEFLISLLHQQFPKYPVSLLPTAVQICLKSQVQNNDNYAVSDILLFMSCSRTKSGTIEIEARDQLRSMSDGGDGTVFSLFQPERNVFEYTSICKRFSCRQIRSTPSKANSTKELVLDYEFKNTPFSVSIYGEYENSSWNASLISLSAPLKKIQQKDLDFLHAAVIEMGRLDIPASWYASCLSTANENSNGEYTGRQILRTTPYRRLECNFNKKNNDWVVSFDIYEFHLY</sequence>
<proteinExistence type="predicted"/>
<feature type="signal peptide" evidence="1">
    <location>
        <begin position="1"/>
        <end position="19"/>
    </location>
</feature>
<accession>A0A1W1ULL4</accession>
<dbReference type="RefSeq" id="WP_139806524.1">
    <property type="nucleotide sequence ID" value="NZ_FWWU01000005.1"/>
</dbReference>
<dbReference type="EMBL" id="FWWU01000005">
    <property type="protein sequence ID" value="SMB81977.1"/>
    <property type="molecule type" value="Genomic_DNA"/>
</dbReference>
<keyword evidence="1" id="KW-0732">Signal</keyword>